<feature type="transmembrane region" description="Helical" evidence="1">
    <location>
        <begin position="175"/>
        <end position="192"/>
    </location>
</feature>
<protein>
    <recommendedName>
        <fullName evidence="4">Major facilitator superfamily MFS_1</fullName>
    </recommendedName>
</protein>
<feature type="transmembrane region" description="Helical" evidence="1">
    <location>
        <begin position="76"/>
        <end position="97"/>
    </location>
</feature>
<feature type="transmembrane region" description="Helical" evidence="1">
    <location>
        <begin position="12"/>
        <end position="39"/>
    </location>
</feature>
<accession>A0A1G5SGF8</accession>
<feature type="transmembrane region" description="Helical" evidence="1">
    <location>
        <begin position="249"/>
        <end position="268"/>
    </location>
</feature>
<organism evidence="2 3">
    <name type="scientific">Nitrosomonas mobilis</name>
    <dbReference type="NCBI Taxonomy" id="51642"/>
    <lineage>
        <taxon>Bacteria</taxon>
        <taxon>Pseudomonadati</taxon>
        <taxon>Pseudomonadota</taxon>
        <taxon>Betaproteobacteria</taxon>
        <taxon>Nitrosomonadales</taxon>
        <taxon>Nitrosomonadaceae</taxon>
        <taxon>Nitrosomonas</taxon>
    </lineage>
</organism>
<dbReference type="AlphaFoldDB" id="A0A1G5SGF8"/>
<dbReference type="EMBL" id="FMWO01000059">
    <property type="protein sequence ID" value="SCZ86208.1"/>
    <property type="molecule type" value="Genomic_DNA"/>
</dbReference>
<dbReference type="PANTHER" id="PTHR23546:SF1">
    <property type="entry name" value="MEMBRANE PROTEIN"/>
    <property type="match status" value="1"/>
</dbReference>
<keyword evidence="3" id="KW-1185">Reference proteome</keyword>
<keyword evidence="1" id="KW-1133">Transmembrane helix</keyword>
<feature type="transmembrane region" description="Helical" evidence="1">
    <location>
        <begin position="103"/>
        <end position="130"/>
    </location>
</feature>
<dbReference type="SUPFAM" id="SSF103473">
    <property type="entry name" value="MFS general substrate transporter"/>
    <property type="match status" value="1"/>
</dbReference>
<evidence type="ECO:0000313" key="3">
    <source>
        <dbReference type="Proteomes" id="UP000198729"/>
    </source>
</evidence>
<feature type="transmembrane region" description="Helical" evidence="1">
    <location>
        <begin position="367"/>
        <end position="386"/>
    </location>
</feature>
<dbReference type="Gene3D" id="1.20.1250.20">
    <property type="entry name" value="MFS general substrate transporter like domains"/>
    <property type="match status" value="1"/>
</dbReference>
<dbReference type="PANTHER" id="PTHR23546">
    <property type="entry name" value="TRANSPORT PROTEIN"/>
    <property type="match status" value="1"/>
</dbReference>
<evidence type="ECO:0000313" key="2">
    <source>
        <dbReference type="EMBL" id="SCZ86208.1"/>
    </source>
</evidence>
<name>A0A1G5SGF8_9PROT</name>
<dbReference type="InterPro" id="IPR036259">
    <property type="entry name" value="MFS_trans_sf"/>
</dbReference>
<dbReference type="Proteomes" id="UP000198729">
    <property type="component" value="Unassembled WGS sequence"/>
</dbReference>
<keyword evidence="1" id="KW-0472">Membrane</keyword>
<feature type="transmembrane region" description="Helical" evidence="1">
    <location>
        <begin position="142"/>
        <end position="169"/>
    </location>
</feature>
<dbReference type="STRING" id="51642.NSMM_500008"/>
<reference evidence="2 3" key="1">
    <citation type="submission" date="2016-10" db="EMBL/GenBank/DDBJ databases">
        <authorList>
            <person name="de Groot N.N."/>
        </authorList>
    </citation>
    <scope>NUCLEOTIDE SEQUENCE [LARGE SCALE GENOMIC DNA]</scope>
    <source>
        <strain evidence="2">1</strain>
    </source>
</reference>
<feature type="transmembrane region" description="Helical" evidence="1">
    <location>
        <begin position="45"/>
        <end position="64"/>
    </location>
</feature>
<evidence type="ECO:0008006" key="4">
    <source>
        <dbReference type="Google" id="ProtNLM"/>
    </source>
</evidence>
<evidence type="ECO:0000256" key="1">
    <source>
        <dbReference type="SAM" id="Phobius"/>
    </source>
</evidence>
<sequence length="396" mass="42246">MSQNKIVPVSPILLTLPVAMVGSTQSLFVIALPIILILTDLRISQLSPILGLSALAFLIGGYTWPRRIVPGRRRQLLKRLLITATISQALFVATMFASAHEMIGVIMLMGMLFITRFTFGLTVSGIYPIVQTWLVSEHPAHLRFIVLTQMSAVISAGRVLVPLITAGLIIYRPEMVFALLIGLPLAAWTLLPPEYAQQANTLPASIVSRWPQAIIAIPTTLIHMSLGLTEFIIGPYLTAEWGTTLEDTLIYTALLLACIAACMMLAQFASIRFCLDPSMLMTWSPLGMALGATLITICPSVLPAGLILVSISLALLLPASAAGAAACGKPHAHAQAHASADLYTARILGHLLGVTFAGPLFESTSNLPLFIAAALALTAIPTSTGLRRALAVDKES</sequence>
<dbReference type="RefSeq" id="WP_218121085.1">
    <property type="nucleotide sequence ID" value="NZ_FMWO01000059.1"/>
</dbReference>
<proteinExistence type="predicted"/>
<feature type="transmembrane region" description="Helical" evidence="1">
    <location>
        <begin position="213"/>
        <end position="237"/>
    </location>
</feature>
<gene>
    <name evidence="2" type="ORF">NSMM_500008</name>
</gene>
<keyword evidence="1" id="KW-0812">Transmembrane</keyword>